<dbReference type="InterPro" id="IPR036291">
    <property type="entry name" value="NAD(P)-bd_dom_sf"/>
</dbReference>
<evidence type="ECO:0000259" key="1">
    <source>
        <dbReference type="SMART" id="SM00829"/>
    </source>
</evidence>
<dbReference type="EC" id="1.1.1.1" evidence="2"/>
<dbReference type="SMART" id="SM00829">
    <property type="entry name" value="PKS_ER"/>
    <property type="match status" value="1"/>
</dbReference>
<dbReference type="InterPro" id="IPR013149">
    <property type="entry name" value="ADH-like_C"/>
</dbReference>
<dbReference type="GO" id="GO:0004022">
    <property type="term" value="F:alcohol dehydrogenase (NAD+) activity"/>
    <property type="evidence" value="ECO:0007669"/>
    <property type="project" value="UniProtKB-EC"/>
</dbReference>
<organism evidence="2">
    <name type="scientific">uncultured Thermoleophilia bacterium</name>
    <dbReference type="NCBI Taxonomy" id="1497501"/>
    <lineage>
        <taxon>Bacteria</taxon>
        <taxon>Bacillati</taxon>
        <taxon>Actinomycetota</taxon>
        <taxon>Thermoleophilia</taxon>
        <taxon>environmental samples</taxon>
    </lineage>
</organism>
<proteinExistence type="predicted"/>
<evidence type="ECO:0000313" key="2">
    <source>
        <dbReference type="EMBL" id="CAA9536726.1"/>
    </source>
</evidence>
<dbReference type="Gene3D" id="3.40.50.720">
    <property type="entry name" value="NAD(P)-binding Rossmann-like Domain"/>
    <property type="match status" value="1"/>
</dbReference>
<feature type="domain" description="Enoyl reductase (ER)" evidence="1">
    <location>
        <begin position="10"/>
        <end position="331"/>
    </location>
</feature>
<dbReference type="InterPro" id="IPR052711">
    <property type="entry name" value="Zinc_ADH-like"/>
</dbReference>
<gene>
    <name evidence="2" type="ORF">AVDCRST_MAG79-1445</name>
</gene>
<dbReference type="Pfam" id="PF00107">
    <property type="entry name" value="ADH_zinc_N"/>
    <property type="match status" value="1"/>
</dbReference>
<dbReference type="InterPro" id="IPR011032">
    <property type="entry name" value="GroES-like_sf"/>
</dbReference>
<dbReference type="InterPro" id="IPR013154">
    <property type="entry name" value="ADH-like_N"/>
</dbReference>
<dbReference type="EMBL" id="CADCWC010000223">
    <property type="protein sequence ID" value="CAA9536726.1"/>
    <property type="molecule type" value="Genomic_DNA"/>
</dbReference>
<dbReference type="AlphaFoldDB" id="A0A6J4TZJ9"/>
<reference evidence="2" key="1">
    <citation type="submission" date="2020-02" db="EMBL/GenBank/DDBJ databases">
        <authorList>
            <person name="Meier V. D."/>
        </authorList>
    </citation>
    <scope>NUCLEOTIDE SEQUENCE</scope>
    <source>
        <strain evidence="2">AVDCRST_MAG79</strain>
    </source>
</reference>
<dbReference type="SUPFAM" id="SSF51735">
    <property type="entry name" value="NAD(P)-binding Rossmann-fold domains"/>
    <property type="match status" value="1"/>
</dbReference>
<sequence>MRAARLVAFGDTPRFELHDVPDPLPGPGEVVVDVYAAALNRRDPWVWRTADYCPLPVTLGSDGAGRLSSVGSDVDGPAVGDAVVINPTLGWGDAEDLPGEAFDILGAPLDGTFAERVLVPAANVAAKPAGWSYDEAAALNLGGLTAWRAAVTCAGAAPGRSLLVTGAGGGVGSFVVQIAAALGASVYVTSSSQDKIDRSVALGAAGGFRYDDPDWTEQLRAATGGGVDAVVDSYAGDSWDRLLTALRPGGRLVTFGDTGGDEATIDVMQVYWHWRSIQGTTMGSPREYRALLDHVASARWRPVIDRVYPLEEIAAAAVRLDAPDRYGKVVLRVRPDADRGDDHER</sequence>
<dbReference type="PANTHER" id="PTHR45033:SF3">
    <property type="entry name" value="DEHYDROGENASE, PUTATIVE (AFU_ORTHOLOGUE AFUA_2G13270)-RELATED"/>
    <property type="match status" value="1"/>
</dbReference>
<dbReference type="InterPro" id="IPR020843">
    <property type="entry name" value="ER"/>
</dbReference>
<dbReference type="Gene3D" id="3.90.180.10">
    <property type="entry name" value="Medium-chain alcohol dehydrogenases, catalytic domain"/>
    <property type="match status" value="1"/>
</dbReference>
<dbReference type="PANTHER" id="PTHR45033">
    <property type="match status" value="1"/>
</dbReference>
<protein>
    <submittedName>
        <fullName evidence="2">Alcohol dehydrogenase</fullName>
        <ecNumber evidence="2">1.1.1.1</ecNumber>
    </submittedName>
</protein>
<accession>A0A6J4TZJ9</accession>
<name>A0A6J4TZJ9_9ACTN</name>
<dbReference type="SUPFAM" id="SSF50129">
    <property type="entry name" value="GroES-like"/>
    <property type="match status" value="1"/>
</dbReference>
<dbReference type="Pfam" id="PF08240">
    <property type="entry name" value="ADH_N"/>
    <property type="match status" value="1"/>
</dbReference>
<keyword evidence="2" id="KW-0560">Oxidoreductase</keyword>